<protein>
    <submittedName>
        <fullName evidence="4">F-box/kelch-repeat protein At3g23880-like</fullName>
    </submittedName>
</protein>
<sequence>MSNSKMKYDLPIPEDLISDHILPRLPVRSLIRFKSVCKSWLRVISSPSFVKSHLLQSLSSRTCFFVRGLPISKDIPIRTAPTYCYLYYSKNNENKLVPLDVQREFQLDLEYGRKSVVGSCNGLICFYGDGGTSVKGKFILWNPATKSSRFIETPCVEHIAKYGFGYASDIDDYLIFASFQSVYMKPIESQIQAWVFKVSGGEWNPVNDLPTDIGFYPTGVTNAIYSGDHLYWIDGDWKDSRLLSFCLSDYKFKDVKFPVGNHLRFKLHVSEGSLTLLSDSDRSPSKDLWRLVQHPSVECNSWVCIMTITRLFPRILAFSPTGKCLVQDYEETLKVLDYVSAEHRQVEGVYFDDYPIHAESHIESLVSPFDRLNV</sequence>
<dbReference type="GeneID" id="110793442"/>
<dbReference type="SUPFAM" id="SSF81383">
    <property type="entry name" value="F-box domain"/>
    <property type="match status" value="1"/>
</dbReference>
<feature type="domain" description="F-box associated beta-propeller type 1" evidence="2">
    <location>
        <begin position="115"/>
        <end position="333"/>
    </location>
</feature>
<dbReference type="CDD" id="cd22157">
    <property type="entry name" value="F-box_AtFBW1-like"/>
    <property type="match status" value="1"/>
</dbReference>
<reference evidence="4" key="2">
    <citation type="submission" date="2025-08" db="UniProtKB">
        <authorList>
            <consortium name="RefSeq"/>
        </authorList>
    </citation>
    <scope>IDENTIFICATION</scope>
    <source>
        <tissue evidence="4">Leaf</tissue>
    </source>
</reference>
<dbReference type="KEGG" id="soe:110793442"/>
<dbReference type="InterPro" id="IPR006527">
    <property type="entry name" value="F-box-assoc_dom_typ1"/>
</dbReference>
<dbReference type="Proteomes" id="UP000813463">
    <property type="component" value="Chromosome 6"/>
</dbReference>
<name>A0A9R0IRS5_SPIOL</name>
<dbReference type="RefSeq" id="XP_021854012.1">
    <property type="nucleotide sequence ID" value="XM_021998320.1"/>
</dbReference>
<dbReference type="Pfam" id="PF00646">
    <property type="entry name" value="F-box"/>
    <property type="match status" value="1"/>
</dbReference>
<organism evidence="3 4">
    <name type="scientific">Spinacia oleracea</name>
    <name type="common">Spinach</name>
    <dbReference type="NCBI Taxonomy" id="3562"/>
    <lineage>
        <taxon>Eukaryota</taxon>
        <taxon>Viridiplantae</taxon>
        <taxon>Streptophyta</taxon>
        <taxon>Embryophyta</taxon>
        <taxon>Tracheophyta</taxon>
        <taxon>Spermatophyta</taxon>
        <taxon>Magnoliopsida</taxon>
        <taxon>eudicotyledons</taxon>
        <taxon>Gunneridae</taxon>
        <taxon>Pentapetalae</taxon>
        <taxon>Caryophyllales</taxon>
        <taxon>Chenopodiaceae</taxon>
        <taxon>Chenopodioideae</taxon>
        <taxon>Anserineae</taxon>
        <taxon>Spinacia</taxon>
    </lineage>
</organism>
<dbReference type="InterPro" id="IPR017451">
    <property type="entry name" value="F-box-assoc_interact_dom"/>
</dbReference>
<reference evidence="3" key="1">
    <citation type="journal article" date="2021" name="Nat. Commun.">
        <title>Genomic analyses provide insights into spinach domestication and the genetic basis of agronomic traits.</title>
        <authorList>
            <person name="Cai X."/>
            <person name="Sun X."/>
            <person name="Xu C."/>
            <person name="Sun H."/>
            <person name="Wang X."/>
            <person name="Ge C."/>
            <person name="Zhang Z."/>
            <person name="Wang Q."/>
            <person name="Fei Z."/>
            <person name="Jiao C."/>
            <person name="Wang Q."/>
        </authorList>
    </citation>
    <scope>NUCLEOTIDE SEQUENCE [LARGE SCALE GENOMIC DNA]</scope>
    <source>
        <strain evidence="3">cv. Varoflay</strain>
    </source>
</reference>
<dbReference type="SUPFAM" id="SSF50965">
    <property type="entry name" value="Galactose oxidase, central domain"/>
    <property type="match status" value="1"/>
</dbReference>
<accession>A0A9R0IRS5</accession>
<dbReference type="InterPro" id="IPR011043">
    <property type="entry name" value="Gal_Oxase/kelch_b-propeller"/>
</dbReference>
<proteinExistence type="predicted"/>
<dbReference type="Gene3D" id="1.20.1280.50">
    <property type="match status" value="1"/>
</dbReference>
<dbReference type="PANTHER" id="PTHR31672">
    <property type="entry name" value="BNACNNG10540D PROTEIN"/>
    <property type="match status" value="1"/>
</dbReference>
<dbReference type="InterPro" id="IPR050796">
    <property type="entry name" value="SCF_F-box_component"/>
</dbReference>
<dbReference type="AlphaFoldDB" id="A0A9R0IRS5"/>
<evidence type="ECO:0000259" key="2">
    <source>
        <dbReference type="Pfam" id="PF07734"/>
    </source>
</evidence>
<dbReference type="PANTHER" id="PTHR31672:SF13">
    <property type="entry name" value="F-BOX PROTEIN CPR30-LIKE"/>
    <property type="match status" value="1"/>
</dbReference>
<gene>
    <name evidence="4" type="primary">LOC110793442</name>
</gene>
<evidence type="ECO:0000313" key="3">
    <source>
        <dbReference type="Proteomes" id="UP000813463"/>
    </source>
</evidence>
<dbReference type="InterPro" id="IPR001810">
    <property type="entry name" value="F-box_dom"/>
</dbReference>
<dbReference type="OrthoDB" id="1022147at2759"/>
<dbReference type="NCBIfam" id="TIGR01640">
    <property type="entry name" value="F_box_assoc_1"/>
    <property type="match status" value="1"/>
</dbReference>
<feature type="domain" description="F-box" evidence="1">
    <location>
        <begin position="19"/>
        <end position="50"/>
    </location>
</feature>
<dbReference type="InterPro" id="IPR036047">
    <property type="entry name" value="F-box-like_dom_sf"/>
</dbReference>
<evidence type="ECO:0000313" key="4">
    <source>
        <dbReference type="RefSeq" id="XP_021854012.1"/>
    </source>
</evidence>
<evidence type="ECO:0000259" key="1">
    <source>
        <dbReference type="Pfam" id="PF00646"/>
    </source>
</evidence>
<keyword evidence="3" id="KW-1185">Reference proteome</keyword>
<dbReference type="Pfam" id="PF07734">
    <property type="entry name" value="FBA_1"/>
    <property type="match status" value="1"/>
</dbReference>